<dbReference type="GO" id="GO:0006753">
    <property type="term" value="P:nucleoside phosphate metabolic process"/>
    <property type="evidence" value="ECO:0007669"/>
    <property type="project" value="TreeGrafter"/>
</dbReference>
<dbReference type="PATRIC" id="fig|880071.3.peg.2712"/>
<reference evidence="10" key="1">
    <citation type="submission" date="2012-06" db="EMBL/GenBank/DDBJ databases">
        <title>The complete genome of Flexibacter litoralis DSM 6794.</title>
        <authorList>
            <person name="Lucas S."/>
            <person name="Copeland A."/>
            <person name="Lapidus A."/>
            <person name="Glavina del Rio T."/>
            <person name="Dalin E."/>
            <person name="Tice H."/>
            <person name="Bruce D."/>
            <person name="Goodwin L."/>
            <person name="Pitluck S."/>
            <person name="Peters L."/>
            <person name="Ovchinnikova G."/>
            <person name="Lu M."/>
            <person name="Kyrpides N."/>
            <person name="Mavromatis K."/>
            <person name="Ivanova N."/>
            <person name="Brettin T."/>
            <person name="Detter J.C."/>
            <person name="Han C."/>
            <person name="Larimer F."/>
            <person name="Land M."/>
            <person name="Hauser L."/>
            <person name="Markowitz V."/>
            <person name="Cheng J.-F."/>
            <person name="Hugenholtz P."/>
            <person name="Woyke T."/>
            <person name="Wu D."/>
            <person name="Spring S."/>
            <person name="Lang E."/>
            <person name="Kopitz M."/>
            <person name="Brambilla E."/>
            <person name="Klenk H.-P."/>
            <person name="Eisen J.A."/>
        </authorList>
    </citation>
    <scope>NUCLEOTIDE SEQUENCE [LARGE SCALE GENOMIC DNA]</scope>
    <source>
        <strain evidence="10">ATCC 23117 / DSM 6794 / NBRC 15988 / NCIMB 1366 / Sio-4</strain>
    </source>
</reference>
<dbReference type="OrthoDB" id="9806150at2"/>
<dbReference type="STRING" id="880071.Fleli_2725"/>
<dbReference type="SUPFAM" id="SSF55811">
    <property type="entry name" value="Nudix"/>
    <property type="match status" value="1"/>
</dbReference>
<evidence type="ECO:0000256" key="3">
    <source>
        <dbReference type="ARBA" id="ARBA00007275"/>
    </source>
</evidence>
<keyword evidence="10" id="KW-1185">Reference proteome</keyword>
<dbReference type="GO" id="GO:0019693">
    <property type="term" value="P:ribose phosphate metabolic process"/>
    <property type="evidence" value="ECO:0007669"/>
    <property type="project" value="TreeGrafter"/>
</dbReference>
<comment type="catalytic activity">
    <reaction evidence="1">
        <text>GDP-alpha-D-mannose + H2O = alpha-D-mannose 1-phosphate + GMP + 2 H(+)</text>
        <dbReference type="Rhea" id="RHEA:27978"/>
        <dbReference type="ChEBI" id="CHEBI:15377"/>
        <dbReference type="ChEBI" id="CHEBI:15378"/>
        <dbReference type="ChEBI" id="CHEBI:57527"/>
        <dbReference type="ChEBI" id="CHEBI:58115"/>
        <dbReference type="ChEBI" id="CHEBI:58409"/>
    </reaction>
</comment>
<dbReference type="eggNOG" id="COG0494">
    <property type="taxonomic scope" value="Bacteria"/>
</dbReference>
<evidence type="ECO:0000256" key="2">
    <source>
        <dbReference type="ARBA" id="ARBA00001946"/>
    </source>
</evidence>
<dbReference type="KEGG" id="fli:Fleli_2725"/>
<evidence type="ECO:0000259" key="8">
    <source>
        <dbReference type="Pfam" id="PF00293"/>
    </source>
</evidence>
<dbReference type="Gene3D" id="3.90.79.10">
    <property type="entry name" value="Nucleoside Triphosphate Pyrophosphohydrolase"/>
    <property type="match status" value="1"/>
</dbReference>
<dbReference type="RefSeq" id="WP_014798517.1">
    <property type="nucleotide sequence ID" value="NC_018018.1"/>
</dbReference>
<evidence type="ECO:0000256" key="6">
    <source>
        <dbReference type="ARBA" id="ARBA00032162"/>
    </source>
</evidence>
<dbReference type="HOGENOM" id="CLU_062658_5_2_10"/>
<dbReference type="InterPro" id="IPR015797">
    <property type="entry name" value="NUDIX_hydrolase-like_dom_sf"/>
</dbReference>
<evidence type="ECO:0000256" key="4">
    <source>
        <dbReference type="ARBA" id="ARBA00016377"/>
    </source>
</evidence>
<dbReference type="Proteomes" id="UP000006054">
    <property type="component" value="Chromosome"/>
</dbReference>
<proteinExistence type="inferred from homology"/>
<evidence type="ECO:0000256" key="1">
    <source>
        <dbReference type="ARBA" id="ARBA00000847"/>
    </source>
</evidence>
<dbReference type="GO" id="GO:0016787">
    <property type="term" value="F:hydrolase activity"/>
    <property type="evidence" value="ECO:0007669"/>
    <property type="project" value="UniProtKB-KW"/>
</dbReference>
<feature type="domain" description="Nudix hydrolase" evidence="8">
    <location>
        <begin position="47"/>
        <end position="154"/>
    </location>
</feature>
<dbReference type="PANTHER" id="PTHR11839">
    <property type="entry name" value="UDP/ADP-SUGAR PYROPHOSPHATASE"/>
    <property type="match status" value="1"/>
</dbReference>
<dbReference type="PANTHER" id="PTHR11839:SF18">
    <property type="entry name" value="NUDIX HYDROLASE DOMAIN-CONTAINING PROTEIN"/>
    <property type="match status" value="1"/>
</dbReference>
<keyword evidence="5 9" id="KW-0378">Hydrolase</keyword>
<dbReference type="GO" id="GO:0005829">
    <property type="term" value="C:cytosol"/>
    <property type="evidence" value="ECO:0007669"/>
    <property type="project" value="TreeGrafter"/>
</dbReference>
<comment type="similarity">
    <text evidence="3">Belongs to the Nudix hydrolase family. NudK subfamily.</text>
</comment>
<gene>
    <name evidence="9" type="ordered locus">Fleli_2725</name>
</gene>
<dbReference type="EMBL" id="CP003345">
    <property type="protein sequence ID" value="AFM05080.1"/>
    <property type="molecule type" value="Genomic_DNA"/>
</dbReference>
<comment type="cofactor">
    <cofactor evidence="2">
        <name>Mg(2+)</name>
        <dbReference type="ChEBI" id="CHEBI:18420"/>
    </cofactor>
</comment>
<accession>I4AM95</accession>
<evidence type="ECO:0000313" key="9">
    <source>
        <dbReference type="EMBL" id="AFM05080.1"/>
    </source>
</evidence>
<dbReference type="InterPro" id="IPR000086">
    <property type="entry name" value="NUDIX_hydrolase_dom"/>
</dbReference>
<dbReference type="CDD" id="cd24161">
    <property type="entry name" value="NUDIX_ADPRase_Ndx2"/>
    <property type="match status" value="1"/>
</dbReference>
<evidence type="ECO:0000256" key="7">
    <source>
        <dbReference type="ARBA" id="ARBA00032272"/>
    </source>
</evidence>
<name>I4AM95_BERLS</name>
<organism evidence="9 10">
    <name type="scientific">Bernardetia litoralis (strain ATCC 23117 / DSM 6794 / NBRC 15988 / NCIMB 1366 / Fx l1 / Sio-4)</name>
    <name type="common">Flexibacter litoralis</name>
    <dbReference type="NCBI Taxonomy" id="880071"/>
    <lineage>
        <taxon>Bacteria</taxon>
        <taxon>Pseudomonadati</taxon>
        <taxon>Bacteroidota</taxon>
        <taxon>Cytophagia</taxon>
        <taxon>Cytophagales</taxon>
        <taxon>Bernardetiaceae</taxon>
        <taxon>Bernardetia</taxon>
    </lineage>
</organism>
<evidence type="ECO:0000313" key="10">
    <source>
        <dbReference type="Proteomes" id="UP000006054"/>
    </source>
</evidence>
<dbReference type="Pfam" id="PF00293">
    <property type="entry name" value="NUDIX"/>
    <property type="match status" value="1"/>
</dbReference>
<sequence length="183" mass="20873">MNNRKNDWKTLSTKAVYENNWIDVKENQVINPSGNNGIYGVVHFKNAAIGIVPLDNENNTYLVGQWRYALNEYSWELPMGGAPTDDYLLHAQRELEEETGLKAKKWQNIMKLHTSNSICDEVGYVFLAQELEQGQMQPEETENLEIQKIPFQKAYQMVLNGQITDAISIAGILKVKVILDEKA</sequence>
<evidence type="ECO:0000256" key="5">
    <source>
        <dbReference type="ARBA" id="ARBA00022801"/>
    </source>
</evidence>
<dbReference type="AlphaFoldDB" id="I4AM95"/>
<protein>
    <recommendedName>
        <fullName evidence="4">GDP-mannose pyrophosphatase</fullName>
    </recommendedName>
    <alternativeName>
        <fullName evidence="6">GDP-mannose hydrolase</fullName>
    </alternativeName>
    <alternativeName>
        <fullName evidence="7">GDPMK</fullName>
    </alternativeName>
</protein>